<gene>
    <name evidence="10" type="ORF">CXG81DRAFT_27591</name>
</gene>
<feature type="region of interest" description="Disordered" evidence="8">
    <location>
        <begin position="318"/>
        <end position="534"/>
    </location>
</feature>
<feature type="region of interest" description="Disordered" evidence="8">
    <location>
        <begin position="563"/>
        <end position="602"/>
    </location>
</feature>
<feature type="compositionally biased region" description="Basic and acidic residues" evidence="8">
    <location>
        <begin position="582"/>
        <end position="593"/>
    </location>
</feature>
<feature type="compositionally biased region" description="Low complexity" evidence="8">
    <location>
        <begin position="90"/>
        <end position="112"/>
    </location>
</feature>
<keyword evidence="5 7" id="KW-0175">Coiled coil</keyword>
<evidence type="ECO:0000313" key="10">
    <source>
        <dbReference type="EMBL" id="RKO99660.1"/>
    </source>
</evidence>
<protein>
    <recommendedName>
        <fullName evidence="9">Transforming acidic coiled-coil-containing protein C-terminal domain-containing protein</fullName>
    </recommendedName>
</protein>
<feature type="compositionally biased region" description="Low complexity" evidence="8">
    <location>
        <begin position="1"/>
        <end position="15"/>
    </location>
</feature>
<feature type="domain" description="Transforming acidic coiled-coil-containing protein C-terminal" evidence="9">
    <location>
        <begin position="677"/>
        <end position="887"/>
    </location>
</feature>
<feature type="region of interest" description="Disordered" evidence="8">
    <location>
        <begin position="633"/>
        <end position="657"/>
    </location>
</feature>
<dbReference type="GO" id="GO:0007052">
    <property type="term" value="P:mitotic spindle organization"/>
    <property type="evidence" value="ECO:0007669"/>
    <property type="project" value="InterPro"/>
</dbReference>
<dbReference type="GO" id="GO:0005856">
    <property type="term" value="C:cytoskeleton"/>
    <property type="evidence" value="ECO:0007669"/>
    <property type="project" value="UniProtKB-SubCell"/>
</dbReference>
<proteinExistence type="inferred from homology"/>
<evidence type="ECO:0000256" key="2">
    <source>
        <dbReference type="ARBA" id="ARBA00009423"/>
    </source>
</evidence>
<feature type="region of interest" description="Disordered" evidence="8">
    <location>
        <begin position="1"/>
        <end position="183"/>
    </location>
</feature>
<dbReference type="Proteomes" id="UP000274922">
    <property type="component" value="Unassembled WGS sequence"/>
</dbReference>
<dbReference type="PANTHER" id="PTHR13924">
    <property type="entry name" value="TRANSFORMING ACIDIC COILED-COIL CONTAINING PROTEIN 1/2"/>
    <property type="match status" value="1"/>
</dbReference>
<feature type="coiled-coil region" evidence="7">
    <location>
        <begin position="739"/>
        <end position="780"/>
    </location>
</feature>
<feature type="compositionally biased region" description="Low complexity" evidence="8">
    <location>
        <begin position="464"/>
        <end position="503"/>
    </location>
</feature>
<dbReference type="Gene3D" id="1.20.5.1700">
    <property type="match status" value="1"/>
</dbReference>
<dbReference type="AlphaFoldDB" id="A0A4P9X3R1"/>
<organism evidence="10 11">
    <name type="scientific">Caulochytrium protostelioides</name>
    <dbReference type="NCBI Taxonomy" id="1555241"/>
    <lineage>
        <taxon>Eukaryota</taxon>
        <taxon>Fungi</taxon>
        <taxon>Fungi incertae sedis</taxon>
        <taxon>Chytridiomycota</taxon>
        <taxon>Chytridiomycota incertae sedis</taxon>
        <taxon>Chytridiomycetes</taxon>
        <taxon>Caulochytriales</taxon>
        <taxon>Caulochytriaceae</taxon>
        <taxon>Caulochytrium</taxon>
    </lineage>
</organism>
<feature type="compositionally biased region" description="Low complexity" evidence="8">
    <location>
        <begin position="446"/>
        <end position="456"/>
    </location>
</feature>
<dbReference type="EMBL" id="ML014267">
    <property type="protein sequence ID" value="RKO99660.1"/>
    <property type="molecule type" value="Genomic_DNA"/>
</dbReference>
<dbReference type="Pfam" id="PF05010">
    <property type="entry name" value="TACC_C"/>
    <property type="match status" value="1"/>
</dbReference>
<dbReference type="InterPro" id="IPR039915">
    <property type="entry name" value="TACC"/>
</dbReference>
<evidence type="ECO:0000256" key="5">
    <source>
        <dbReference type="ARBA" id="ARBA00023054"/>
    </source>
</evidence>
<accession>A0A4P9X3R1</accession>
<feature type="compositionally biased region" description="Basic and acidic residues" evidence="8">
    <location>
        <begin position="242"/>
        <end position="264"/>
    </location>
</feature>
<evidence type="ECO:0000259" key="9">
    <source>
        <dbReference type="Pfam" id="PF05010"/>
    </source>
</evidence>
<evidence type="ECO:0000256" key="4">
    <source>
        <dbReference type="ARBA" id="ARBA00022553"/>
    </source>
</evidence>
<feature type="compositionally biased region" description="Low complexity" evidence="8">
    <location>
        <begin position="633"/>
        <end position="650"/>
    </location>
</feature>
<evidence type="ECO:0000256" key="1">
    <source>
        <dbReference type="ARBA" id="ARBA00004245"/>
    </source>
</evidence>
<evidence type="ECO:0000313" key="11">
    <source>
        <dbReference type="Proteomes" id="UP000274922"/>
    </source>
</evidence>
<dbReference type="STRING" id="1555241.A0A4P9X3R1"/>
<keyword evidence="6" id="KW-0206">Cytoskeleton</keyword>
<dbReference type="InterPro" id="IPR007707">
    <property type="entry name" value="TACC_C"/>
</dbReference>
<feature type="region of interest" description="Disordered" evidence="8">
    <location>
        <begin position="228"/>
        <end position="274"/>
    </location>
</feature>
<feature type="compositionally biased region" description="Basic and acidic residues" evidence="8">
    <location>
        <begin position="386"/>
        <end position="402"/>
    </location>
</feature>
<dbReference type="GO" id="GO:0005737">
    <property type="term" value="C:cytoplasm"/>
    <property type="evidence" value="ECO:0007669"/>
    <property type="project" value="TreeGrafter"/>
</dbReference>
<dbReference type="OrthoDB" id="10255048at2759"/>
<keyword evidence="4" id="KW-0597">Phosphoprotein</keyword>
<evidence type="ECO:0000256" key="6">
    <source>
        <dbReference type="ARBA" id="ARBA00023212"/>
    </source>
</evidence>
<keyword evidence="11" id="KW-1185">Reference proteome</keyword>
<feature type="compositionally biased region" description="Low complexity" evidence="8">
    <location>
        <begin position="521"/>
        <end position="534"/>
    </location>
</feature>
<feature type="coiled-coil region" evidence="7">
    <location>
        <begin position="813"/>
        <end position="876"/>
    </location>
</feature>
<comment type="similarity">
    <text evidence="2">Belongs to the TACC family.</text>
</comment>
<evidence type="ECO:0000256" key="8">
    <source>
        <dbReference type="SAM" id="MobiDB-lite"/>
    </source>
</evidence>
<name>A0A4P9X3R1_9FUNG</name>
<feature type="compositionally biased region" description="Polar residues" evidence="8">
    <location>
        <begin position="568"/>
        <end position="578"/>
    </location>
</feature>
<keyword evidence="3" id="KW-0963">Cytoplasm</keyword>
<evidence type="ECO:0000256" key="7">
    <source>
        <dbReference type="SAM" id="Coils"/>
    </source>
</evidence>
<sequence>MSASTRPSRTSPPASQAAFGSFGAPSATSGPKILRPADSTMTLIDGDAGPPPMLLSDGSAHTLQPLPPATAPNALHGATPRGFSRHRLHPSPALLAGAPAAPGAHAASPGSPQIGIDISYDASYGSEDAVMTHAPPPPPPPPPAAAPSSSSLSDGGWRPARAITYGHAGNAPRSGFTPHSSTASWQASADAAAAAGATGADAAGPAPTSFLAKLAQLSHVPSTLALTPSRHASMLPPPVGRADSDSDSMHDDTSDGGRDARETATDPEEEASEIVIRRDLLGALDGPDASAVGMASMATARADDHDHDHDHDRFDLDATLELGPDRQAAPFRRSTSGPSDPLRDRPTPPPPHHHHDPQQEDSAMELASDQPVLDSPPLPAKHAVRHTPDRERLLQRGRDARDAPPPPAMPDLPAHPVAHHSAPVTERPAWLRRGSPTTGRSSPDPAVASALSGAAARPRDHRGAATPHAPLPATHAPRPATSSPLPSVPSVPSVPSTRRASPAMATLRATSVDGGLDRDAAAGPSSGVVPASSPSVLAPHLAARPRVSPRTLSSTALLGLGYGHAQPRSPSLTATTTAADPGEAREAAPRADGRPVAGSSAGLGAGAGAGAGAGSPRMGAALPAAVDPRHATPLSLATSSSTPAPTLRSTQTSMTPVAPVSTADVWLSPAVPGAHVFTQADLDAVRREVTAQFEKQLDFAQLEATALVEKEKASAAVVADMRGVLTEWEGAMMAMIKEKEGLVAENDRLRVQLQRMTERHQQEQQEHQLAQTKLKRLHADFEASRAREAELRHTVDQTAAHLQSTETRYIALKNQAEAKLEAASAEIARVQATAAAEREERLAGLEKERAALRAKMSRLEIANAGLEKSIQTKAEENLELTRICDSLLAQIDGTA</sequence>
<dbReference type="PANTHER" id="PTHR13924:SF10">
    <property type="entry name" value="TRANSFORMING ACIDIC COILED-COIL PROTEIN, ISOFORM K"/>
    <property type="match status" value="1"/>
</dbReference>
<evidence type="ECO:0000256" key="3">
    <source>
        <dbReference type="ARBA" id="ARBA00022490"/>
    </source>
</evidence>
<comment type="subcellular location">
    <subcellularLocation>
        <location evidence="1">Cytoplasm</location>
        <location evidence="1">Cytoskeleton</location>
    </subcellularLocation>
</comment>
<feature type="compositionally biased region" description="Pro residues" evidence="8">
    <location>
        <begin position="134"/>
        <end position="145"/>
    </location>
</feature>
<reference evidence="11" key="1">
    <citation type="journal article" date="2018" name="Nat. Microbiol.">
        <title>Leveraging single-cell genomics to expand the fungal tree of life.</title>
        <authorList>
            <person name="Ahrendt S.R."/>
            <person name="Quandt C.A."/>
            <person name="Ciobanu D."/>
            <person name="Clum A."/>
            <person name="Salamov A."/>
            <person name="Andreopoulos B."/>
            <person name="Cheng J.F."/>
            <person name="Woyke T."/>
            <person name="Pelin A."/>
            <person name="Henrissat B."/>
            <person name="Reynolds N.K."/>
            <person name="Benny G.L."/>
            <person name="Smith M.E."/>
            <person name="James T.Y."/>
            <person name="Grigoriev I.V."/>
        </authorList>
    </citation>
    <scope>NUCLEOTIDE SEQUENCE [LARGE SCALE GENOMIC DNA]</scope>
    <source>
        <strain evidence="11">ATCC 52028</strain>
    </source>
</reference>